<sequence length="285" mass="32406">MSETDVHLGLRLDANKLYYAVSRQDNPGFIDHIGQIDFSFDIPASILKRDSDTFPTLADVINKLVRQHKVTNTNLLMPPSSECWTIVPKAVQEEEDERYDHLNILTQGIGVQETEPEWFPLSNRDFKLLAIRQKEHLTSFALMLREEVDGQLHSDFEIGLKWLGLDGHRGSFMCVSAYQGVLSVSSYLLGKLRAATYIRYDNLDDLPFLWLQYASHLSWIQGIHEKVLVFGNRSDKVSDVLGSYWDESSEIIVMDSLNKMNVTSDETTFSFPLEEAFPAIVLAAS</sequence>
<evidence type="ECO:0000313" key="2">
    <source>
        <dbReference type="Proteomes" id="UP000673975"/>
    </source>
</evidence>
<reference evidence="1" key="1">
    <citation type="submission" date="2021-02" db="EMBL/GenBank/DDBJ databases">
        <title>Natronogracilivirga saccharolytica gen. nov. sp. nov. a new anaerobic, haloalkiliphilic carbohydrate-fermenting bacterium from soda lake and proposing of Cyclonatronumiaceae fam. nov. in the phylum Balneolaeota.</title>
        <authorList>
            <person name="Zhilina T.N."/>
            <person name="Sorokin D.Y."/>
            <person name="Zavarzina D.G."/>
            <person name="Toshchakov S.V."/>
            <person name="Kublanov I.V."/>
        </authorList>
    </citation>
    <scope>NUCLEOTIDE SEQUENCE</scope>
    <source>
        <strain evidence="1">Z-1702</strain>
    </source>
</reference>
<comment type="caution">
    <text evidence="1">The sequence shown here is derived from an EMBL/GenBank/DDBJ whole genome shotgun (WGS) entry which is preliminary data.</text>
</comment>
<dbReference type="RefSeq" id="WP_210511864.1">
    <property type="nucleotide sequence ID" value="NZ_JAFIDN010000006.1"/>
</dbReference>
<proteinExistence type="predicted"/>
<name>A0A8J7S6F1_9BACT</name>
<keyword evidence="2" id="KW-1185">Reference proteome</keyword>
<evidence type="ECO:0000313" key="1">
    <source>
        <dbReference type="EMBL" id="MBP3192808.1"/>
    </source>
</evidence>
<accession>A0A8J7S6F1</accession>
<organism evidence="1 2">
    <name type="scientific">Natronogracilivirga saccharolytica</name>
    <dbReference type="NCBI Taxonomy" id="2812953"/>
    <lineage>
        <taxon>Bacteria</taxon>
        <taxon>Pseudomonadati</taxon>
        <taxon>Balneolota</taxon>
        <taxon>Balneolia</taxon>
        <taxon>Balneolales</taxon>
        <taxon>Cyclonatronaceae</taxon>
        <taxon>Natronogracilivirga</taxon>
    </lineage>
</organism>
<dbReference type="AlphaFoldDB" id="A0A8J7S6F1"/>
<dbReference type="Proteomes" id="UP000673975">
    <property type="component" value="Unassembled WGS sequence"/>
</dbReference>
<gene>
    <name evidence="1" type="ORF">NATSA_09045</name>
</gene>
<dbReference type="EMBL" id="JAFIDN010000006">
    <property type="protein sequence ID" value="MBP3192808.1"/>
    <property type="molecule type" value="Genomic_DNA"/>
</dbReference>
<protein>
    <submittedName>
        <fullName evidence="1">Uncharacterized protein</fullName>
    </submittedName>
</protein>